<evidence type="ECO:0000313" key="2">
    <source>
        <dbReference type="EMBL" id="PNX93342.1"/>
    </source>
</evidence>
<dbReference type="AlphaFoldDB" id="A0A2K3MRG0"/>
<dbReference type="STRING" id="57577.A0A2K3MRG0"/>
<dbReference type="EMBL" id="ASHM01021338">
    <property type="protein sequence ID" value="PNY02423.1"/>
    <property type="molecule type" value="Genomic_DNA"/>
</dbReference>
<proteinExistence type="predicted"/>
<dbReference type="EMBL" id="ASHM01011413">
    <property type="protein sequence ID" value="PNX93342.1"/>
    <property type="molecule type" value="Genomic_DNA"/>
</dbReference>
<comment type="caution">
    <text evidence="2">The sequence shown here is derived from an EMBL/GenBank/DDBJ whole genome shotgun (WGS) entry which is preliminary data.</text>
</comment>
<protein>
    <submittedName>
        <fullName evidence="2">Heat shock protein binding</fullName>
    </submittedName>
</protein>
<name>A0A2K3MRG0_TRIPR</name>
<accession>A0A2K3MRG0</accession>
<evidence type="ECO:0000256" key="1">
    <source>
        <dbReference type="SAM" id="MobiDB-lite"/>
    </source>
</evidence>
<dbReference type="Proteomes" id="UP000236291">
    <property type="component" value="Unassembled WGS sequence"/>
</dbReference>
<reference evidence="2 4" key="2">
    <citation type="journal article" date="2017" name="Front. Plant Sci.">
        <title>Gene Classification and Mining of Molecular Markers Useful in Red Clover (Trifolium pratense) Breeding.</title>
        <authorList>
            <person name="Istvanek J."/>
            <person name="Dluhosova J."/>
            <person name="Dluhos P."/>
            <person name="Patkova L."/>
            <person name="Nedelnik J."/>
            <person name="Repkova J."/>
        </authorList>
    </citation>
    <scope>NUCLEOTIDE SEQUENCE [LARGE SCALE GENOMIC DNA]</scope>
    <source>
        <strain evidence="4">cv. Tatra</strain>
        <tissue evidence="2">Young leaves</tissue>
    </source>
</reference>
<evidence type="ECO:0000313" key="3">
    <source>
        <dbReference type="EMBL" id="PNY02423.1"/>
    </source>
</evidence>
<dbReference type="PANTHER" id="PTHR45376:SF5">
    <property type="entry name" value="CHAPERONE DNAJ-DOMAIN SUPERFAMILY PROTEIN"/>
    <property type="match status" value="1"/>
</dbReference>
<feature type="region of interest" description="Disordered" evidence="1">
    <location>
        <begin position="117"/>
        <end position="157"/>
    </location>
</feature>
<dbReference type="ExpressionAtlas" id="A0A2K3MRG0">
    <property type="expression patterns" value="baseline"/>
</dbReference>
<gene>
    <name evidence="2" type="ORF">L195_g016494</name>
    <name evidence="3" type="ORF">L195_g025730</name>
</gene>
<keyword evidence="2" id="KW-0346">Stress response</keyword>
<dbReference type="PANTHER" id="PTHR45376">
    <property type="entry name" value="CHAPERONE DNAJ-DOMAIN SUPERFAMILY PROTEIN-RELATED"/>
    <property type="match status" value="1"/>
</dbReference>
<organism evidence="2 4">
    <name type="scientific">Trifolium pratense</name>
    <name type="common">Red clover</name>
    <dbReference type="NCBI Taxonomy" id="57577"/>
    <lineage>
        <taxon>Eukaryota</taxon>
        <taxon>Viridiplantae</taxon>
        <taxon>Streptophyta</taxon>
        <taxon>Embryophyta</taxon>
        <taxon>Tracheophyta</taxon>
        <taxon>Spermatophyta</taxon>
        <taxon>Magnoliopsida</taxon>
        <taxon>eudicotyledons</taxon>
        <taxon>Gunneridae</taxon>
        <taxon>Pentapetalae</taxon>
        <taxon>rosids</taxon>
        <taxon>fabids</taxon>
        <taxon>Fabales</taxon>
        <taxon>Fabaceae</taxon>
        <taxon>Papilionoideae</taxon>
        <taxon>50 kb inversion clade</taxon>
        <taxon>NPAAA clade</taxon>
        <taxon>Hologalegina</taxon>
        <taxon>IRL clade</taxon>
        <taxon>Trifolieae</taxon>
        <taxon>Trifolium</taxon>
    </lineage>
</organism>
<sequence>MAATKWYWQQQLPAVIDQLLVGPVVIGVGLSSREDHGLIPATVIGRGLEPLDVSSHWELAFMFPNLDTKKGQQPSKNQIKFVTRQKRADAKKALKSLLYNGGASRFSFADKETKWKLDGNSDGRSNSSSNKGQPKPDRRFGGKPPKKTKKKIKRESFYEDIDDEPEEVFHATFGNKHYTWSFKKGTFSEHSTYGFEWREHTNRTNTNKWKTASDDESDDNDEDYASCRVGSISDRTILGLPPTGPLKIEDVKIA</sequence>
<feature type="compositionally biased region" description="Basic residues" evidence="1">
    <location>
        <begin position="144"/>
        <end position="153"/>
    </location>
</feature>
<reference evidence="2 4" key="1">
    <citation type="journal article" date="2014" name="Am. J. Bot.">
        <title>Genome assembly and annotation for red clover (Trifolium pratense; Fabaceae).</title>
        <authorList>
            <person name="Istvanek J."/>
            <person name="Jaros M."/>
            <person name="Krenek A."/>
            <person name="Repkova J."/>
        </authorList>
    </citation>
    <scope>NUCLEOTIDE SEQUENCE [LARGE SCALE GENOMIC DNA]</scope>
    <source>
        <strain evidence="4">cv. Tatra</strain>
        <tissue evidence="2">Young leaves</tissue>
    </source>
</reference>
<evidence type="ECO:0000313" key="4">
    <source>
        <dbReference type="Proteomes" id="UP000236291"/>
    </source>
</evidence>
<feature type="non-terminal residue" evidence="2">
    <location>
        <position position="254"/>
    </location>
</feature>